<evidence type="ECO:0000313" key="2">
    <source>
        <dbReference type="EMBL" id="QBO59382.1"/>
    </source>
</evidence>
<dbReference type="Pfam" id="PF04238">
    <property type="entry name" value="DUF420"/>
    <property type="match status" value="1"/>
</dbReference>
<dbReference type="InterPro" id="IPR007352">
    <property type="entry name" value="DUF420"/>
</dbReference>
<feature type="transmembrane region" description="Helical" evidence="1">
    <location>
        <begin position="6"/>
        <end position="26"/>
    </location>
</feature>
<feature type="transmembrane region" description="Helical" evidence="1">
    <location>
        <begin position="83"/>
        <end position="103"/>
    </location>
</feature>
<sequence>MSLTVFIMTGVLVITLLAPAFSYYAIKKAREKDYKTHKKIQTLVYVFCIAAVLVLELLIRFSGGSGSMFKDSSHADNPVFKTLLAAHITGAVLTYILWTFLMIKSRRKFKKTLPGKFSVSHKRLGIAVFIGLVYTGFTAFVVYLMTLDFI</sequence>
<protein>
    <recommendedName>
        <fullName evidence="4">DUF420 domain-containing protein</fullName>
    </recommendedName>
</protein>
<keyword evidence="1" id="KW-0812">Transmembrane</keyword>
<evidence type="ECO:0000313" key="3">
    <source>
        <dbReference type="Proteomes" id="UP000294419"/>
    </source>
</evidence>
<dbReference type="RefSeq" id="WP_133440729.1">
    <property type="nucleotide sequence ID" value="NZ_CP037954.1"/>
</dbReference>
<keyword evidence="1" id="KW-1133">Transmembrane helix</keyword>
<keyword evidence="3" id="KW-1185">Reference proteome</keyword>
<reference evidence="2 3" key="1">
    <citation type="submission" date="2019-03" db="EMBL/GenBank/DDBJ databases">
        <authorList>
            <person name="Kim H."/>
            <person name="Yu S.-M."/>
        </authorList>
    </citation>
    <scope>NUCLEOTIDE SEQUENCE [LARGE SCALE GENOMIC DNA]</scope>
    <source>
        <strain evidence="2 3">NBC122</strain>
    </source>
</reference>
<name>A0A4P6ZIE2_9FLAO</name>
<feature type="transmembrane region" description="Helical" evidence="1">
    <location>
        <begin position="42"/>
        <end position="63"/>
    </location>
</feature>
<accession>A0A4P6ZIE2</accession>
<dbReference type="AlphaFoldDB" id="A0A4P6ZIE2"/>
<proteinExistence type="predicted"/>
<evidence type="ECO:0000256" key="1">
    <source>
        <dbReference type="SAM" id="Phobius"/>
    </source>
</evidence>
<dbReference type="KEGG" id="csal:NBC122_02578"/>
<organism evidence="2 3">
    <name type="scientific">Chryseobacterium salivictor</name>
    <dbReference type="NCBI Taxonomy" id="2547600"/>
    <lineage>
        <taxon>Bacteria</taxon>
        <taxon>Pseudomonadati</taxon>
        <taxon>Bacteroidota</taxon>
        <taxon>Flavobacteriia</taxon>
        <taxon>Flavobacteriales</taxon>
        <taxon>Weeksellaceae</taxon>
        <taxon>Chryseobacterium group</taxon>
        <taxon>Chryseobacterium</taxon>
    </lineage>
</organism>
<keyword evidence="1" id="KW-0472">Membrane</keyword>
<gene>
    <name evidence="2" type="ORF">NBC122_02578</name>
</gene>
<dbReference type="EMBL" id="CP037954">
    <property type="protein sequence ID" value="QBO59382.1"/>
    <property type="molecule type" value="Genomic_DNA"/>
</dbReference>
<dbReference type="Proteomes" id="UP000294419">
    <property type="component" value="Chromosome"/>
</dbReference>
<feature type="transmembrane region" description="Helical" evidence="1">
    <location>
        <begin position="124"/>
        <end position="145"/>
    </location>
</feature>
<evidence type="ECO:0008006" key="4">
    <source>
        <dbReference type="Google" id="ProtNLM"/>
    </source>
</evidence>
<dbReference type="OrthoDB" id="1446109at2"/>